<accession>A0A1G4I758</accession>
<dbReference type="PANTHER" id="PTHR21294:SF8">
    <property type="entry name" value="ELECTRON TRANSFER FLAVOPROTEIN SUBUNIT BETA"/>
    <property type="match status" value="1"/>
</dbReference>
<dbReference type="GO" id="GO:0009055">
    <property type="term" value="F:electron transfer activity"/>
    <property type="evidence" value="ECO:0007669"/>
    <property type="project" value="InterPro"/>
</dbReference>
<name>A0A1G4I758_TRYEQ</name>
<keyword evidence="3 5" id="KW-0813">Transport</keyword>
<comment type="similarity">
    <text evidence="2 5">Belongs to the ETF beta-subunit/FixA family.</text>
</comment>
<dbReference type="VEuPathDB" id="TriTrypDB:TEOVI_000612300"/>
<dbReference type="AlphaFoldDB" id="A0A1G4I758"/>
<dbReference type="InterPro" id="IPR014729">
    <property type="entry name" value="Rossmann-like_a/b/a_fold"/>
</dbReference>
<dbReference type="SUPFAM" id="SSF52402">
    <property type="entry name" value="Adenine nucleotide alpha hydrolases-like"/>
    <property type="match status" value="1"/>
</dbReference>
<dbReference type="CDD" id="cd01714">
    <property type="entry name" value="ETF_beta"/>
    <property type="match status" value="1"/>
</dbReference>
<evidence type="ECO:0000313" key="7">
    <source>
        <dbReference type="EMBL" id="SCU67775.1"/>
    </source>
</evidence>
<dbReference type="SMART" id="SM00893">
    <property type="entry name" value="ETF"/>
    <property type="match status" value="1"/>
</dbReference>
<reference evidence="7" key="1">
    <citation type="submission" date="2016-09" db="EMBL/GenBank/DDBJ databases">
        <authorList>
            <person name="Hebert L."/>
            <person name="Moumen B."/>
        </authorList>
    </citation>
    <scope>NUCLEOTIDE SEQUENCE [LARGE SCALE GENOMIC DNA]</scope>
    <source>
        <strain evidence="7">OVI</strain>
    </source>
</reference>
<evidence type="ECO:0000256" key="3">
    <source>
        <dbReference type="ARBA" id="ARBA00022448"/>
    </source>
</evidence>
<keyword evidence="4 5" id="KW-0249">Electron transport</keyword>
<comment type="caution">
    <text evidence="7">The sequence shown here is derived from an EMBL/GenBank/DDBJ whole genome shotgun (WGS) entry which is preliminary data.</text>
</comment>
<keyword evidence="8" id="KW-1185">Reference proteome</keyword>
<comment type="function">
    <text evidence="5">The electron transfer flavoprotein serves as a specific electron acceptor for several dehydrogenases, including five acyl-CoA dehydrogenases, glutaryl-CoA and sarcosine dehydrogenase. It transfers the electrons to the main mitochondrial respiratory chain via ETF-ubiquinone oxidoreductase (ETF dehydrogenase).</text>
</comment>
<evidence type="ECO:0000256" key="4">
    <source>
        <dbReference type="ARBA" id="ARBA00022982"/>
    </source>
</evidence>
<dbReference type="EMBL" id="CZPT02000801">
    <property type="protein sequence ID" value="SCU67775.1"/>
    <property type="molecule type" value="Genomic_DNA"/>
</dbReference>
<evidence type="ECO:0000256" key="2">
    <source>
        <dbReference type="ARBA" id="ARBA00007557"/>
    </source>
</evidence>
<dbReference type="GO" id="GO:0005759">
    <property type="term" value="C:mitochondrial matrix"/>
    <property type="evidence" value="ECO:0007669"/>
    <property type="project" value="UniProtKB-SubCell"/>
</dbReference>
<keyword evidence="5" id="KW-0496">Mitochondrion</keyword>
<sequence length="269" mass="29978">MLSRTLPGLFARCSVSRMKVMVGVKRVVDYTVKVRVRNNKIQTESLKMSINPFDEIAIEEAVRLKEKKIATEVIAVTVGNKKAEEALRVAMALGCDKAIHIITPDGANGEIESLAVAKLFKKLHEEFKPDLWILGKQAVDWDLGTTAQLLAGLLNVPQGTFASEINISRDGVIKVTREVDVGHQMVELQMPCVVSADLRLNTPRLPKLPNIMKSRKKPIDVRNVLEMGVDVTPRLICETVKEPPVRQVGMQVKTVEELYEKLHNEAKVI</sequence>
<comment type="subcellular location">
    <subcellularLocation>
        <location evidence="1 5">Mitochondrion matrix</location>
    </subcellularLocation>
</comment>
<dbReference type="InterPro" id="IPR014730">
    <property type="entry name" value="ETF_a/b_N"/>
</dbReference>
<evidence type="ECO:0000313" key="8">
    <source>
        <dbReference type="Proteomes" id="UP000195570"/>
    </source>
</evidence>
<dbReference type="PANTHER" id="PTHR21294">
    <property type="entry name" value="ELECTRON TRANSFER FLAVOPROTEIN BETA-SUBUNIT"/>
    <property type="match status" value="1"/>
</dbReference>
<dbReference type="FunFam" id="3.40.50.620:FF:000011">
    <property type="entry name" value="Electron transfer flavoprotein subunit beta"/>
    <property type="match status" value="1"/>
</dbReference>
<feature type="domain" description="Electron transfer flavoprotein alpha/beta-subunit N-terminal" evidence="6">
    <location>
        <begin position="38"/>
        <end position="231"/>
    </location>
</feature>
<gene>
    <name evidence="7" type="ORF">TEOVI_000612300</name>
</gene>
<dbReference type="RefSeq" id="XP_067079054.1">
    <property type="nucleotide sequence ID" value="XM_067222953.1"/>
</dbReference>
<dbReference type="Gene3D" id="3.40.50.620">
    <property type="entry name" value="HUPs"/>
    <property type="match status" value="1"/>
</dbReference>
<dbReference type="Proteomes" id="UP000195570">
    <property type="component" value="Unassembled WGS sequence"/>
</dbReference>
<dbReference type="Pfam" id="PF01012">
    <property type="entry name" value="ETF"/>
    <property type="match status" value="1"/>
</dbReference>
<evidence type="ECO:0000256" key="1">
    <source>
        <dbReference type="ARBA" id="ARBA00004305"/>
    </source>
</evidence>
<comment type="subunit">
    <text evidence="5">Heterodimer of an alpha and a beta subunit.</text>
</comment>
<evidence type="ECO:0000259" key="6">
    <source>
        <dbReference type="SMART" id="SM00893"/>
    </source>
</evidence>
<protein>
    <recommendedName>
        <fullName evidence="5">Electron transfer flavoprotein subunit beta</fullName>
        <shortName evidence="5">Beta-ETF</shortName>
    </recommendedName>
</protein>
<evidence type="ECO:0000256" key="5">
    <source>
        <dbReference type="PIRNR" id="PIRNR000090"/>
    </source>
</evidence>
<dbReference type="InterPro" id="IPR033948">
    <property type="entry name" value="ETF_beta_N"/>
</dbReference>
<proteinExistence type="inferred from homology"/>
<dbReference type="PIRSF" id="PIRSF000090">
    <property type="entry name" value="Beta-ETF"/>
    <property type="match status" value="1"/>
</dbReference>
<dbReference type="GO" id="GO:0046395">
    <property type="term" value="P:carboxylic acid catabolic process"/>
    <property type="evidence" value="ECO:0007669"/>
    <property type="project" value="UniProtKB-ARBA"/>
</dbReference>
<dbReference type="InterPro" id="IPR012255">
    <property type="entry name" value="ETF_b"/>
</dbReference>
<organism evidence="7 8">
    <name type="scientific">Trypanosoma equiperdum</name>
    <dbReference type="NCBI Taxonomy" id="5694"/>
    <lineage>
        <taxon>Eukaryota</taxon>
        <taxon>Discoba</taxon>
        <taxon>Euglenozoa</taxon>
        <taxon>Kinetoplastea</taxon>
        <taxon>Metakinetoplastina</taxon>
        <taxon>Trypanosomatida</taxon>
        <taxon>Trypanosomatidae</taxon>
        <taxon>Trypanosoma</taxon>
    </lineage>
</organism>
<dbReference type="GeneID" id="92380062"/>